<sequence length="869" mass="97884">MKKRIISKILTLLVIFSMVFTLLPMNNKIVHAGDSKVNIGDYIYLGTYQGKRIKWRCIGEDSNGKLMLSDQILCKKSYDAKYSGYKNHIRAERGSNRWTESALRHWMNSAGEVDWSNRSVPSAANLDGEDAYDEEQGFLSSFTDSELQCVKTVTQKTYLNNLDADKADGGSSKFDFDANGYHRKLFETLAEATDKWYENTTDQFFLIGPEQLLMGTNNIGLDYMAPDDSYWLRLPCNTGQSYENVARSIGANRITHARANNSNHGVRAAFYLDEDQFHGEVIEGGMSSYFKTGKDTNQFKHIGVRAFISNPVYLNKLVKQCSDFQSKWRMITYFHGEHTGVCHGIALSMCYGNQGYIDFDDITSGAHDYWTLGSPYENSKMKDMILYYQMTQCLDSGRSTYGISKNSGWGNGDLETFLKKFVAEAQYAKRVKKPFVFSFMIPEGGHSVVVCGYKKDTDGNHEITIYDENSYHPGSYGGYLTMKVSSDFKSFHFADSNSRFDDVCVEDLWKNLNYYGVDKIYNGGIQTLKMKSRMAASAYQEDDQDQTTIQISANKRFRLQNAEGKYLEYDGNNYTGDMKVYSCEQSDWESEHPIWNLRVAASNSFELTKAEEGCQFLCDDNNKGYAVTADGADKVTITSGKIKVEGDNYNLSAAMQSKNSEEGIVEVNAKVQGNSTILDNNTNTSIQFDDKGNNVKVTKYVDFSADIVEEKEEVKGSDLVVEELDKKDPEIPDQGEDNKGNGNTGNGNGNDISGNNAQSKPEVIKPNIVKPLKLKKQIIKTAKIKTYKAKKLKRKKATFNLKARSFGKAKLTYKVTKYPKKAKKCMTVTKSGKVTLKKKAKKGTYKIRITAAKTSKYQKAVKYVTVKVK</sequence>
<evidence type="ECO:0000256" key="1">
    <source>
        <dbReference type="SAM" id="MobiDB-lite"/>
    </source>
</evidence>
<dbReference type="EMBL" id="CYXT01000005">
    <property type="protein sequence ID" value="CUM85634.1"/>
    <property type="molecule type" value="Genomic_DNA"/>
</dbReference>
<evidence type="ECO:0000313" key="3">
    <source>
        <dbReference type="EMBL" id="CUM85634.1"/>
    </source>
</evidence>
<protein>
    <recommendedName>
        <fullName evidence="2">DUF6273 domain-containing protein</fullName>
    </recommendedName>
</protein>
<feature type="region of interest" description="Disordered" evidence="1">
    <location>
        <begin position="719"/>
        <end position="763"/>
    </location>
</feature>
<proteinExistence type="predicted"/>
<dbReference type="Proteomes" id="UP000095598">
    <property type="component" value="Unassembled WGS sequence"/>
</dbReference>
<accession>A0A173S5A9</accession>
<reference evidence="3 4" key="1">
    <citation type="submission" date="2015-09" db="EMBL/GenBank/DDBJ databases">
        <authorList>
            <consortium name="Pathogen Informatics"/>
        </authorList>
    </citation>
    <scope>NUCLEOTIDE SEQUENCE [LARGE SCALE GENOMIC DNA]</scope>
    <source>
        <strain evidence="3 4">2789STDY5608868</strain>
    </source>
</reference>
<dbReference type="Pfam" id="PF19789">
    <property type="entry name" value="DUF6273"/>
    <property type="match status" value="1"/>
</dbReference>
<dbReference type="InterPro" id="IPR046240">
    <property type="entry name" value="DUF6273"/>
</dbReference>
<name>A0A173S5A9_ANAHA</name>
<dbReference type="AlphaFoldDB" id="A0A173S5A9"/>
<dbReference type="RefSeq" id="WP_242855490.1">
    <property type="nucleotide sequence ID" value="NZ_CYXT01000005.1"/>
</dbReference>
<evidence type="ECO:0000259" key="2">
    <source>
        <dbReference type="Pfam" id="PF19789"/>
    </source>
</evidence>
<feature type="domain" description="DUF6273" evidence="2">
    <location>
        <begin position="64"/>
        <end position="273"/>
    </location>
</feature>
<gene>
    <name evidence="3" type="ORF">ERS852425_01056</name>
</gene>
<organism evidence="3 4">
    <name type="scientific">Anaerostipes hadrus</name>
    <dbReference type="NCBI Taxonomy" id="649756"/>
    <lineage>
        <taxon>Bacteria</taxon>
        <taxon>Bacillati</taxon>
        <taxon>Bacillota</taxon>
        <taxon>Clostridia</taxon>
        <taxon>Lachnospirales</taxon>
        <taxon>Lachnospiraceae</taxon>
        <taxon>Anaerostipes</taxon>
    </lineage>
</organism>
<evidence type="ECO:0000313" key="4">
    <source>
        <dbReference type="Proteomes" id="UP000095598"/>
    </source>
</evidence>